<evidence type="ECO:0000313" key="9">
    <source>
        <dbReference type="Proteomes" id="UP000028837"/>
    </source>
</evidence>
<dbReference type="AlphaFoldDB" id="A0A086JI29"/>
<dbReference type="GO" id="GO:0005783">
    <property type="term" value="C:endoplasmic reticulum"/>
    <property type="evidence" value="ECO:0007669"/>
    <property type="project" value="UniProtKB-SubCell"/>
</dbReference>
<dbReference type="EMBL" id="AHZU02001489">
    <property type="protein sequence ID" value="KFG31797.1"/>
    <property type="molecule type" value="Genomic_DNA"/>
</dbReference>
<protein>
    <recommendedName>
        <fullName evidence="7">Trafficking protein particle complex subunit</fullName>
    </recommendedName>
</protein>
<dbReference type="PANTHER" id="PTHR23249:SF15">
    <property type="entry name" value="TRAFFICKING PROTEIN PARTICLE COMPLEX SUBUNIT 4"/>
    <property type="match status" value="1"/>
</dbReference>
<evidence type="ECO:0000256" key="7">
    <source>
        <dbReference type="RuleBase" id="RU366065"/>
    </source>
</evidence>
<keyword evidence="2 7" id="KW-0813">Transport</keyword>
<comment type="subunit">
    <text evidence="7">Part of the multisubunit transport protein particle (TRAPP) complex.</text>
</comment>
<dbReference type="GO" id="GO:0005794">
    <property type="term" value="C:Golgi apparatus"/>
    <property type="evidence" value="ECO:0007669"/>
    <property type="project" value="UniProtKB-SubCell"/>
</dbReference>
<keyword evidence="4 7" id="KW-0931">ER-Golgi transport</keyword>
<sequence length="146" mass="16300">MYSLFINNKHGSLVYQRNFTPAVQLSANDAIRLASTFHGLSAIAAQVSPAALEKGNPFAALQPRGINLIEADNFRLQCLETRTGLKFVLVAELGVSPATVEASLRRVYEAYADYVLKNPFYDADMPIRCHLFDREIEKIFADYITV</sequence>
<dbReference type="PANTHER" id="PTHR23249">
    <property type="entry name" value="TRAFFICKING PROTEIN PARTICLE COMPLEX SUBUNIT"/>
    <property type="match status" value="1"/>
</dbReference>
<reference evidence="8 9" key="1">
    <citation type="submission" date="2014-02" db="EMBL/GenBank/DDBJ databases">
        <authorList>
            <person name="Sibley D."/>
            <person name="Venepally P."/>
            <person name="Karamycheva S."/>
            <person name="Hadjithomas M."/>
            <person name="Khan A."/>
            <person name="Brunk B."/>
            <person name="Roos D."/>
            <person name="Caler E."/>
            <person name="Lorenzi H."/>
        </authorList>
    </citation>
    <scope>NUCLEOTIDE SEQUENCE [LARGE SCALE GENOMIC DNA]</scope>
    <source>
        <strain evidence="8 9">GAB2-2007-GAL-DOM2</strain>
    </source>
</reference>
<comment type="subcellular location">
    <subcellularLocation>
        <location evidence="7">Endoplasmic reticulum</location>
    </subcellularLocation>
    <subcellularLocation>
        <location evidence="7">Golgi apparatus</location>
        <location evidence="7">cis-Golgi network</location>
    </subcellularLocation>
    <subcellularLocation>
        <location evidence="1">Golgi apparatus</location>
    </subcellularLocation>
</comment>
<proteinExistence type="inferred from homology"/>
<dbReference type="VEuPathDB" id="ToxoDB:TGDOM2_293050"/>
<dbReference type="Pfam" id="PF04099">
    <property type="entry name" value="Sybindin"/>
    <property type="match status" value="1"/>
</dbReference>
<dbReference type="SMART" id="SM01399">
    <property type="entry name" value="Sybindin"/>
    <property type="match status" value="1"/>
</dbReference>
<dbReference type="InterPro" id="IPR007233">
    <property type="entry name" value="TRAPPC"/>
</dbReference>
<name>A0A086JI29_TOXGO</name>
<keyword evidence="5 7" id="KW-0333">Golgi apparatus</keyword>
<comment type="caution">
    <text evidence="8">The sequence shown here is derived from an EMBL/GenBank/DDBJ whole genome shotgun (WGS) entry which is preliminary data.</text>
</comment>
<accession>A0A086JI29</accession>
<gene>
    <name evidence="8" type="ORF">TGDOM2_293050</name>
</gene>
<dbReference type="Gene3D" id="3.30.450.70">
    <property type="match status" value="1"/>
</dbReference>
<dbReference type="CDD" id="cd14856">
    <property type="entry name" value="TRAPPC4_synbindin"/>
    <property type="match status" value="1"/>
</dbReference>
<evidence type="ECO:0000256" key="4">
    <source>
        <dbReference type="ARBA" id="ARBA00022892"/>
    </source>
</evidence>
<dbReference type="Proteomes" id="UP000028837">
    <property type="component" value="Unassembled WGS sequence"/>
</dbReference>
<dbReference type="GO" id="GO:0006888">
    <property type="term" value="P:endoplasmic reticulum to Golgi vesicle-mediated transport"/>
    <property type="evidence" value="ECO:0007669"/>
    <property type="project" value="UniProtKB-UniRule"/>
</dbReference>
<evidence type="ECO:0000256" key="2">
    <source>
        <dbReference type="ARBA" id="ARBA00022448"/>
    </source>
</evidence>
<organism evidence="8 9">
    <name type="scientific">Toxoplasma gondii GAB2-2007-GAL-DOM2</name>
    <dbReference type="NCBI Taxonomy" id="1130820"/>
    <lineage>
        <taxon>Eukaryota</taxon>
        <taxon>Sar</taxon>
        <taxon>Alveolata</taxon>
        <taxon>Apicomplexa</taxon>
        <taxon>Conoidasida</taxon>
        <taxon>Coccidia</taxon>
        <taxon>Eucoccidiorida</taxon>
        <taxon>Eimeriorina</taxon>
        <taxon>Sarcocystidae</taxon>
        <taxon>Toxoplasma</taxon>
    </lineage>
</organism>
<dbReference type="InterPro" id="IPR011012">
    <property type="entry name" value="Longin-like_dom_sf"/>
</dbReference>
<evidence type="ECO:0000256" key="1">
    <source>
        <dbReference type="ARBA" id="ARBA00004555"/>
    </source>
</evidence>
<keyword evidence="3 7" id="KW-0256">Endoplasmic reticulum</keyword>
<dbReference type="SUPFAM" id="SSF64356">
    <property type="entry name" value="SNARE-like"/>
    <property type="match status" value="1"/>
</dbReference>
<evidence type="ECO:0000256" key="3">
    <source>
        <dbReference type="ARBA" id="ARBA00022824"/>
    </source>
</evidence>
<dbReference type="OrthoDB" id="246406at2759"/>
<evidence type="ECO:0000256" key="5">
    <source>
        <dbReference type="ARBA" id="ARBA00023034"/>
    </source>
</evidence>
<comment type="similarity">
    <text evidence="6">Belongs to the TRAPP small subunits family. TRAPPC4 subfamily.</text>
</comment>
<evidence type="ECO:0000313" key="8">
    <source>
        <dbReference type="EMBL" id="KFG31797.1"/>
    </source>
</evidence>
<evidence type="ECO:0000256" key="6">
    <source>
        <dbReference type="ARBA" id="ARBA00038179"/>
    </source>
</evidence>
<dbReference type="GO" id="GO:0030008">
    <property type="term" value="C:TRAPP complex"/>
    <property type="evidence" value="ECO:0007669"/>
    <property type="project" value="UniProtKB-UniRule"/>
</dbReference>